<feature type="domain" description="Na(+)-translocating NADH-quinone reductase subunit A C-terminal" evidence="1">
    <location>
        <begin position="3"/>
        <end position="44"/>
    </location>
</feature>
<dbReference type="AlphaFoldDB" id="A0A382W1T5"/>
<name>A0A382W1T5_9ZZZZ</name>
<proteinExistence type="predicted"/>
<dbReference type="InterPro" id="IPR022615">
    <property type="entry name" value="NqrA_C_domain"/>
</dbReference>
<dbReference type="PANTHER" id="PTHR37839">
    <property type="entry name" value="NA(+)-TRANSLOCATING NADH-QUINONE REDUCTASE SUBUNIT A"/>
    <property type="match status" value="1"/>
</dbReference>
<dbReference type="Pfam" id="PF11973">
    <property type="entry name" value="NQRA_SLBB"/>
    <property type="match status" value="1"/>
</dbReference>
<reference evidence="2" key="1">
    <citation type="submission" date="2018-05" db="EMBL/GenBank/DDBJ databases">
        <authorList>
            <person name="Lanie J.A."/>
            <person name="Ng W.-L."/>
            <person name="Kazmierczak K.M."/>
            <person name="Andrzejewski T.M."/>
            <person name="Davidsen T.M."/>
            <person name="Wayne K.J."/>
            <person name="Tettelin H."/>
            <person name="Glass J.I."/>
            <person name="Rusch D."/>
            <person name="Podicherti R."/>
            <person name="Tsui H.-C.T."/>
            <person name="Winkler M.E."/>
        </authorList>
    </citation>
    <scope>NUCLEOTIDE SEQUENCE</scope>
</reference>
<protein>
    <recommendedName>
        <fullName evidence="1">Na(+)-translocating NADH-quinone reductase subunit A C-terminal domain-containing protein</fullName>
    </recommendedName>
</protein>
<evidence type="ECO:0000259" key="1">
    <source>
        <dbReference type="Pfam" id="PF11973"/>
    </source>
</evidence>
<organism evidence="2">
    <name type="scientific">marine metagenome</name>
    <dbReference type="NCBI Taxonomy" id="408172"/>
    <lineage>
        <taxon>unclassified sequences</taxon>
        <taxon>metagenomes</taxon>
        <taxon>ecological metagenomes</taxon>
    </lineage>
</organism>
<accession>A0A382W1T5</accession>
<feature type="non-terminal residue" evidence="2">
    <location>
        <position position="1"/>
    </location>
</feature>
<dbReference type="EMBL" id="UINC01156395">
    <property type="protein sequence ID" value="SVD52782.1"/>
    <property type="molecule type" value="Genomic_DNA"/>
</dbReference>
<dbReference type="GO" id="GO:0016655">
    <property type="term" value="F:oxidoreductase activity, acting on NAD(P)H, quinone or similar compound as acceptor"/>
    <property type="evidence" value="ECO:0007669"/>
    <property type="project" value="InterPro"/>
</dbReference>
<sequence>CGGVGVADPSYWRVERGTLIKDIVGDIDTEKYRVISGDVLSGSISSPEDSIQPFDETISVISEIQEREFIGWALPGLKKYSLSNTFISSALSKEKTDLETGLNGSIRSIIPFGRWEKMLPMDIYPDFLIKSILAEDIEQMEKLGIYECDSEDFSLCAFACQSKIEVSQIINQGLELVEKEG</sequence>
<gene>
    <name evidence="2" type="ORF">METZ01_LOCUS405636</name>
</gene>
<evidence type="ECO:0000313" key="2">
    <source>
        <dbReference type="EMBL" id="SVD52782.1"/>
    </source>
</evidence>
<dbReference type="PANTHER" id="PTHR37839:SF1">
    <property type="entry name" value="NA(+)-TRANSLOCATING NADH-QUINONE REDUCTASE SUBUNIT A"/>
    <property type="match status" value="1"/>
</dbReference>
<dbReference type="GO" id="GO:0006814">
    <property type="term" value="P:sodium ion transport"/>
    <property type="evidence" value="ECO:0007669"/>
    <property type="project" value="InterPro"/>
</dbReference>
<dbReference type="InterPro" id="IPR008703">
    <property type="entry name" value="NqrA"/>
</dbReference>